<comment type="caution">
    <text evidence="3">The sequence shown here is derived from an EMBL/GenBank/DDBJ whole genome shotgun (WGS) entry which is preliminary data.</text>
</comment>
<feature type="region of interest" description="Disordered" evidence="1">
    <location>
        <begin position="188"/>
        <end position="211"/>
    </location>
</feature>
<name>A0AAD5Y7G3_9FUNG</name>
<gene>
    <name evidence="3" type="ORF">HK103_000617</name>
</gene>
<keyword evidence="4" id="KW-1185">Reference proteome</keyword>
<sequence>MIVDRGMYSSTNCDYQQSFLVTGMPNSGSEGDCREFINGSNDSFAYSYDIKAQQCHLYDLQLQNLTMIRNSSTLESTSDSSKTGLIVGIVILIILVVLGIAGYIYYKKQNRPSGNTRGTKLDYQKVANDRCQVLLDNEMAPDKNIAASKVVHVKGISDTAFQTDPCMFSINELKNTPLNVNPTQMPASNQFSNDSSPTTAVNSPTSSAVNRESGITVLQQAIKRIQQENQIPSPPVMERKEISENTVDTAIPKAEDKHFIDPPKLAQHIPVAFCEPKLL</sequence>
<keyword evidence="2" id="KW-0812">Transmembrane</keyword>
<reference evidence="3" key="1">
    <citation type="submission" date="2020-05" db="EMBL/GenBank/DDBJ databases">
        <title>Phylogenomic resolution of chytrid fungi.</title>
        <authorList>
            <person name="Stajich J.E."/>
            <person name="Amses K."/>
            <person name="Simmons R."/>
            <person name="Seto K."/>
            <person name="Myers J."/>
            <person name="Bonds A."/>
            <person name="Quandt C.A."/>
            <person name="Barry K."/>
            <person name="Liu P."/>
            <person name="Grigoriev I."/>
            <person name="Longcore J.E."/>
            <person name="James T.Y."/>
        </authorList>
    </citation>
    <scope>NUCLEOTIDE SEQUENCE</scope>
    <source>
        <strain evidence="3">PLAUS21</strain>
    </source>
</reference>
<keyword evidence="2" id="KW-0472">Membrane</keyword>
<organism evidence="3 4">
    <name type="scientific">Boothiomyces macroporosus</name>
    <dbReference type="NCBI Taxonomy" id="261099"/>
    <lineage>
        <taxon>Eukaryota</taxon>
        <taxon>Fungi</taxon>
        <taxon>Fungi incertae sedis</taxon>
        <taxon>Chytridiomycota</taxon>
        <taxon>Chytridiomycota incertae sedis</taxon>
        <taxon>Chytridiomycetes</taxon>
        <taxon>Rhizophydiales</taxon>
        <taxon>Terramycetaceae</taxon>
        <taxon>Boothiomyces</taxon>
    </lineage>
</organism>
<accession>A0AAD5Y7G3</accession>
<evidence type="ECO:0000256" key="2">
    <source>
        <dbReference type="SAM" id="Phobius"/>
    </source>
</evidence>
<evidence type="ECO:0000313" key="4">
    <source>
        <dbReference type="Proteomes" id="UP001210925"/>
    </source>
</evidence>
<feature type="transmembrane region" description="Helical" evidence="2">
    <location>
        <begin position="85"/>
        <end position="106"/>
    </location>
</feature>
<dbReference type="EMBL" id="JADGKB010000011">
    <property type="protein sequence ID" value="KAJ3260475.1"/>
    <property type="molecule type" value="Genomic_DNA"/>
</dbReference>
<proteinExistence type="predicted"/>
<protein>
    <submittedName>
        <fullName evidence="3">Uncharacterized protein</fullName>
    </submittedName>
</protein>
<dbReference type="Proteomes" id="UP001210925">
    <property type="component" value="Unassembled WGS sequence"/>
</dbReference>
<evidence type="ECO:0000256" key="1">
    <source>
        <dbReference type="SAM" id="MobiDB-lite"/>
    </source>
</evidence>
<dbReference type="AlphaFoldDB" id="A0AAD5Y7G3"/>
<evidence type="ECO:0000313" key="3">
    <source>
        <dbReference type="EMBL" id="KAJ3260475.1"/>
    </source>
</evidence>
<feature type="compositionally biased region" description="Polar residues" evidence="1">
    <location>
        <begin position="188"/>
        <end position="210"/>
    </location>
</feature>
<keyword evidence="2" id="KW-1133">Transmembrane helix</keyword>